<dbReference type="AlphaFoldDB" id="A0A8B3DT87"/>
<comment type="caution">
    <text evidence="1">The sequence shown here is derived from an EMBL/GenBank/DDBJ whole genome shotgun (WGS) entry which is preliminary data.</text>
</comment>
<reference evidence="1 2" key="1">
    <citation type="submission" date="2018-08" db="EMBL/GenBank/DDBJ databases">
        <title>Vibrio harveyi strains pathogenic to white snook Centropomus viridis Lockington (1877) and potential probiotic bacteria.</title>
        <authorList>
            <person name="Soto-Rodriguez S."/>
            <person name="Gomez-Gil B."/>
            <person name="Lozano-Olvera R."/>
        </authorList>
    </citation>
    <scope>NUCLEOTIDE SEQUENCE [LARGE SCALE GENOMIC DNA]</scope>
    <source>
        <strain evidence="1 2">CAIM 1508</strain>
    </source>
</reference>
<dbReference type="EMBL" id="QOUW02000007">
    <property type="protein sequence ID" value="RIW17906.1"/>
    <property type="molecule type" value="Genomic_DNA"/>
</dbReference>
<sequence length="204" mass="22434">MAKKRIAVLSMSSGDPRLMLAGVDDGQVSIVKCEELPRSMLTLKLKLPSKLKNFRDKGFVVLVDEIVPYFAKYGRAVSMDDKTANGLPLVVAAMQAYTSLKSLQSITFPKGDGGRYEISPSLVEQIRGADGKITYNIAWDELRPDTYALLFAIYAATQDSLLDSSTLKDVFSLLGNKNQPESVNNRMNAVMEARTNLIYGGNDE</sequence>
<gene>
    <name evidence="1" type="ORF">DS957_003830</name>
</gene>
<organism evidence="1 2">
    <name type="scientific">Vibrio harveyi</name>
    <name type="common">Beneckea harveyi</name>
    <dbReference type="NCBI Taxonomy" id="669"/>
    <lineage>
        <taxon>Bacteria</taxon>
        <taxon>Pseudomonadati</taxon>
        <taxon>Pseudomonadota</taxon>
        <taxon>Gammaproteobacteria</taxon>
        <taxon>Vibrionales</taxon>
        <taxon>Vibrionaceae</taxon>
        <taxon>Vibrio</taxon>
    </lineage>
</organism>
<dbReference type="Proteomes" id="UP000253437">
    <property type="component" value="Unassembled WGS sequence"/>
</dbReference>
<evidence type="ECO:0000313" key="2">
    <source>
        <dbReference type="Proteomes" id="UP000253437"/>
    </source>
</evidence>
<proteinExistence type="predicted"/>
<name>A0A8B3DT87_VIBHA</name>
<evidence type="ECO:0008006" key="3">
    <source>
        <dbReference type="Google" id="ProtNLM"/>
    </source>
</evidence>
<protein>
    <recommendedName>
        <fullName evidence="3">Maturation control protein</fullName>
    </recommendedName>
</protein>
<dbReference type="RefSeq" id="WP_114091698.1">
    <property type="nucleotide sequence ID" value="NZ_QOUW02000007.1"/>
</dbReference>
<evidence type="ECO:0000313" key="1">
    <source>
        <dbReference type="EMBL" id="RIW17906.1"/>
    </source>
</evidence>
<accession>A0A8B3DT87</accession>